<dbReference type="PANTHER" id="PTHR33845:SF1">
    <property type="entry name" value="C2H2-TYPE DOMAIN-CONTAINING PROTEIN"/>
    <property type="match status" value="1"/>
</dbReference>
<dbReference type="EMBL" id="CACVKT020002272">
    <property type="protein sequence ID" value="CAC5377179.1"/>
    <property type="molecule type" value="Genomic_DNA"/>
</dbReference>
<dbReference type="OrthoDB" id="6145519at2759"/>
<accession>A0A6J8B1D1</accession>
<protein>
    <recommendedName>
        <fullName evidence="3">C2H2-type domain-containing protein</fullName>
    </recommendedName>
</protein>
<evidence type="ECO:0000313" key="2">
    <source>
        <dbReference type="Proteomes" id="UP000507470"/>
    </source>
</evidence>
<evidence type="ECO:0000313" key="1">
    <source>
        <dbReference type="EMBL" id="CAC5377179.1"/>
    </source>
</evidence>
<dbReference type="Proteomes" id="UP000507470">
    <property type="component" value="Unassembled WGS sequence"/>
</dbReference>
<dbReference type="PANTHER" id="PTHR33845">
    <property type="entry name" value="C2H2-TYPE DOMAIN-CONTAINING PROTEIN"/>
    <property type="match status" value="1"/>
</dbReference>
<sequence>MKKQMLSILAKDYTKKQLQEMIPDLTVYSIDQARLHTSVHGEGSQVPKQIKQHRQRLSQWKVAHALDFFFNPLFHQVSSYGTKEMKLNSGEKILIPEVVRPVCHANLVHMYEAFCKESDESDVDPLSRSSLFEDIPVELKLELLNDIEVGVCNILSWKQHLVRCANQDRCRLGSLKKEEVFIIMDWAMKFLPLSFREKQSDWYAPKGINWHLKQDWFAVVSVLEHTSNTVKKQLPCITSAYLRSDNAGCYHCGNTWLSLDGISERTGITIKRYDFSEAQDGKSYCDAKIVHLRCKIRQYVSSGNDVKTAGDMKNAIDSLGGVMGCQAAHVQINYEVAGEATKIKNTWKGISKISNIELREQQIIAFKAYEVGSGNVVSEEQIKKICPSPLSSTEIVVLADFVVPKKETGSISYKAQDLVPDNVNVELPVESSETIQPSSNVFSCIEPCSLRVFQTYSGLESHTILGNHQINLNQCSAYDTIKIKWKESCLNIAKHATVSRDSQLTLGTPSSDMGWAIKKERKNTKYF</sequence>
<reference evidence="1 2" key="1">
    <citation type="submission" date="2020-06" db="EMBL/GenBank/DDBJ databases">
        <authorList>
            <person name="Li R."/>
            <person name="Bekaert M."/>
        </authorList>
    </citation>
    <scope>NUCLEOTIDE SEQUENCE [LARGE SCALE GENOMIC DNA]</scope>
    <source>
        <strain evidence="2">wild</strain>
    </source>
</reference>
<dbReference type="AlphaFoldDB" id="A0A6J8B1D1"/>
<organism evidence="1 2">
    <name type="scientific">Mytilus coruscus</name>
    <name type="common">Sea mussel</name>
    <dbReference type="NCBI Taxonomy" id="42192"/>
    <lineage>
        <taxon>Eukaryota</taxon>
        <taxon>Metazoa</taxon>
        <taxon>Spiralia</taxon>
        <taxon>Lophotrochozoa</taxon>
        <taxon>Mollusca</taxon>
        <taxon>Bivalvia</taxon>
        <taxon>Autobranchia</taxon>
        <taxon>Pteriomorphia</taxon>
        <taxon>Mytilida</taxon>
        <taxon>Mytiloidea</taxon>
        <taxon>Mytilidae</taxon>
        <taxon>Mytilinae</taxon>
        <taxon>Mytilus</taxon>
    </lineage>
</organism>
<keyword evidence="2" id="KW-1185">Reference proteome</keyword>
<gene>
    <name evidence="1" type="ORF">MCOR_13541</name>
</gene>
<proteinExistence type="predicted"/>
<evidence type="ECO:0008006" key="3">
    <source>
        <dbReference type="Google" id="ProtNLM"/>
    </source>
</evidence>
<name>A0A6J8B1D1_MYTCO</name>